<evidence type="ECO:0000256" key="1">
    <source>
        <dbReference type="SAM" id="MobiDB-lite"/>
    </source>
</evidence>
<feature type="compositionally biased region" description="Pro residues" evidence="1">
    <location>
        <begin position="294"/>
        <end position="306"/>
    </location>
</feature>
<comment type="caution">
    <text evidence="4">The sequence shown here is derived from an EMBL/GenBank/DDBJ whole genome shotgun (WGS) entry which is preliminary data.</text>
</comment>
<proteinExistence type="predicted"/>
<dbReference type="Proteomes" id="UP001597478">
    <property type="component" value="Unassembled WGS sequence"/>
</dbReference>
<evidence type="ECO:0000256" key="2">
    <source>
        <dbReference type="SAM" id="Phobius"/>
    </source>
</evidence>
<reference evidence="5" key="1">
    <citation type="journal article" date="2019" name="Int. J. Syst. Evol. Microbiol.">
        <title>The Global Catalogue of Microorganisms (GCM) 10K type strain sequencing project: providing services to taxonomists for standard genome sequencing and annotation.</title>
        <authorList>
            <consortium name="The Broad Institute Genomics Platform"/>
            <consortium name="The Broad Institute Genome Sequencing Center for Infectious Disease"/>
            <person name="Wu L."/>
            <person name="Ma J."/>
        </authorList>
    </citation>
    <scope>NUCLEOTIDE SEQUENCE [LARGE SCALE GENOMIC DNA]</scope>
    <source>
        <strain evidence="5">IBRC-M 10906</strain>
    </source>
</reference>
<dbReference type="Pfam" id="PF18915">
    <property type="entry name" value="DUF5667"/>
    <property type="match status" value="1"/>
</dbReference>
<dbReference type="InterPro" id="IPR043725">
    <property type="entry name" value="DUF5667"/>
</dbReference>
<evidence type="ECO:0000313" key="4">
    <source>
        <dbReference type="EMBL" id="MFD2798033.1"/>
    </source>
</evidence>
<gene>
    <name evidence="4" type="ORF">ACFS2C_01330</name>
</gene>
<protein>
    <submittedName>
        <fullName evidence="4">DUF5667 domain-containing protein</fullName>
    </submittedName>
</protein>
<feature type="compositionally biased region" description="Pro residues" evidence="1">
    <location>
        <begin position="268"/>
        <end position="278"/>
    </location>
</feature>
<dbReference type="RefSeq" id="WP_377387637.1">
    <property type="nucleotide sequence ID" value="NZ_JBHSAN010000008.1"/>
</dbReference>
<feature type="compositionally biased region" description="Pro residues" evidence="1">
    <location>
        <begin position="315"/>
        <end position="349"/>
    </location>
</feature>
<name>A0ABW5W298_9PSEU</name>
<keyword evidence="2" id="KW-1133">Transmembrane helix</keyword>
<sequence>MVRPPWSRGQRREHDRFARAVDAGHDPEFSEELAVVAALRRLGEEVPLDPETRGRIAERTRPGPEPRKRRRLVPVLAAAIALLLAVTGLGVLLAENALPGDSLYHVKRARESVVLGLTFDEEARALKRLDYGAARLDELTVLMRRGHLDGEAYAVGFADFAVQTRTAVTELTALATSSDGHHLGPLRTWATAQATRIAAIHRVLPGEAAEPKALLMRVESRAEALADRMACYRITSGRYDELGALPATGACGTPETLRRRPTRSVPASPVPPPEPPPVEDAVTSTATGSSSRTPGPPDALPTPTGPPATTTTVPVPEPLPGPFPTPTSPRLPSPSTPPSPPVFTLPPLLPGLLGVSNG</sequence>
<accession>A0ABW5W298</accession>
<keyword evidence="2" id="KW-0812">Transmembrane</keyword>
<feature type="domain" description="DUF5667" evidence="3">
    <location>
        <begin position="97"/>
        <end position="170"/>
    </location>
</feature>
<keyword evidence="5" id="KW-1185">Reference proteome</keyword>
<feature type="region of interest" description="Disordered" evidence="1">
    <location>
        <begin position="243"/>
        <end position="358"/>
    </location>
</feature>
<evidence type="ECO:0000313" key="5">
    <source>
        <dbReference type="Proteomes" id="UP001597478"/>
    </source>
</evidence>
<organism evidence="4 5">
    <name type="scientific">Prauserella oleivorans</name>
    <dbReference type="NCBI Taxonomy" id="1478153"/>
    <lineage>
        <taxon>Bacteria</taxon>
        <taxon>Bacillati</taxon>
        <taxon>Actinomycetota</taxon>
        <taxon>Actinomycetes</taxon>
        <taxon>Pseudonocardiales</taxon>
        <taxon>Pseudonocardiaceae</taxon>
        <taxon>Prauserella</taxon>
    </lineage>
</organism>
<keyword evidence="2" id="KW-0472">Membrane</keyword>
<dbReference type="EMBL" id="JBHUOF010000001">
    <property type="protein sequence ID" value="MFD2798033.1"/>
    <property type="molecule type" value="Genomic_DNA"/>
</dbReference>
<feature type="compositionally biased region" description="Basic and acidic residues" evidence="1">
    <location>
        <begin position="10"/>
        <end position="23"/>
    </location>
</feature>
<evidence type="ECO:0000259" key="3">
    <source>
        <dbReference type="Pfam" id="PF18915"/>
    </source>
</evidence>
<feature type="transmembrane region" description="Helical" evidence="2">
    <location>
        <begin position="72"/>
        <end position="94"/>
    </location>
</feature>
<feature type="region of interest" description="Disordered" evidence="1">
    <location>
        <begin position="1"/>
        <end position="23"/>
    </location>
</feature>